<dbReference type="Gene3D" id="3.40.50.1820">
    <property type="entry name" value="alpha/beta hydrolase"/>
    <property type="match status" value="1"/>
</dbReference>
<reference evidence="2 3" key="1">
    <citation type="submission" date="2019-03" db="EMBL/GenBank/DDBJ databases">
        <title>Genomic Encyclopedia of Type Strains, Phase IV (KMG-IV): sequencing the most valuable type-strain genomes for metagenomic binning, comparative biology and taxonomic classification.</title>
        <authorList>
            <person name="Goeker M."/>
        </authorList>
    </citation>
    <scope>NUCLEOTIDE SEQUENCE [LARGE SCALE GENOMIC DNA]</scope>
    <source>
        <strain evidence="2 3">DSM 18792</strain>
    </source>
</reference>
<dbReference type="PANTHER" id="PTHR43037:SF1">
    <property type="entry name" value="BLL1128 PROTEIN"/>
    <property type="match status" value="1"/>
</dbReference>
<organism evidence="2 3">
    <name type="scientific">Mariniflexile fucanivorans</name>
    <dbReference type="NCBI Taxonomy" id="264023"/>
    <lineage>
        <taxon>Bacteria</taxon>
        <taxon>Pseudomonadati</taxon>
        <taxon>Bacteroidota</taxon>
        <taxon>Flavobacteriia</taxon>
        <taxon>Flavobacteriales</taxon>
        <taxon>Flavobacteriaceae</taxon>
        <taxon>Mariniflexile</taxon>
    </lineage>
</organism>
<sequence length="264" mass="29796">MVQQLIKYTFAVFLLTISNVLIAQDGVLYSKEYFIQQSDTLPYRLMMPKNFDKTKQYPVVLFLHGSGQRGNDNEVQLLNGGNLFTSEKNRDDFQAIVIFPQCSEDSYWSNAIIDRSTLPLKMEFPLDAKPTKALSLLMQLMDDVSTKTYVDKHRIYVGGLSMGGMGTFEIVYRNPELFAAAFSICGAGNPETAKVYAKTTPFWVFHGANDDVVNPLESIKMVSGILEYGGKPNFTLYAKDNHNSWDSAFSETELLPWLFSNVKD</sequence>
<comment type="caution">
    <text evidence="2">The sequence shown here is derived from an EMBL/GenBank/DDBJ whole genome shotgun (WGS) entry which is preliminary data.</text>
</comment>
<evidence type="ECO:0000313" key="3">
    <source>
        <dbReference type="Proteomes" id="UP000295455"/>
    </source>
</evidence>
<dbReference type="InterPro" id="IPR050955">
    <property type="entry name" value="Plant_Biomass_Hydrol_Est"/>
</dbReference>
<protein>
    <submittedName>
        <fullName evidence="2">Phospholipase/carboxylesterase</fullName>
    </submittedName>
</protein>
<dbReference type="SUPFAM" id="SSF53474">
    <property type="entry name" value="alpha/beta-Hydrolases"/>
    <property type="match status" value="1"/>
</dbReference>
<dbReference type="Proteomes" id="UP000295455">
    <property type="component" value="Unassembled WGS sequence"/>
</dbReference>
<gene>
    <name evidence="2" type="ORF">EV196_103355</name>
</gene>
<dbReference type="RefSeq" id="WP_132217278.1">
    <property type="nucleotide sequence ID" value="NZ_OX156936.1"/>
</dbReference>
<dbReference type="AlphaFoldDB" id="A0A4R1RL50"/>
<dbReference type="EMBL" id="SLUP01000003">
    <property type="protein sequence ID" value="TCL66935.1"/>
    <property type="molecule type" value="Genomic_DNA"/>
</dbReference>
<dbReference type="Pfam" id="PF00756">
    <property type="entry name" value="Esterase"/>
    <property type="match status" value="1"/>
</dbReference>
<evidence type="ECO:0000256" key="1">
    <source>
        <dbReference type="ARBA" id="ARBA00022729"/>
    </source>
</evidence>
<dbReference type="InterPro" id="IPR000801">
    <property type="entry name" value="Esterase-like"/>
</dbReference>
<evidence type="ECO:0000313" key="2">
    <source>
        <dbReference type="EMBL" id="TCL66935.1"/>
    </source>
</evidence>
<name>A0A4R1RL50_9FLAO</name>
<accession>A0A4R1RL50</accession>
<dbReference type="InterPro" id="IPR029058">
    <property type="entry name" value="AB_hydrolase_fold"/>
</dbReference>
<keyword evidence="3" id="KW-1185">Reference proteome</keyword>
<keyword evidence="1" id="KW-0732">Signal</keyword>
<dbReference type="OrthoDB" id="9764953at2"/>
<dbReference type="PANTHER" id="PTHR43037">
    <property type="entry name" value="UNNAMED PRODUCT-RELATED"/>
    <property type="match status" value="1"/>
</dbReference>
<proteinExistence type="predicted"/>